<sequence>MAIFVIEFMEEVARSACPYHLTRLALSDAVTYGIPYLLYSVSVSTPSSGLTPQIQRAIVLSFLRSRCRSEADGAHASLPRIKADRTQALNTVRRQYW</sequence>
<evidence type="ECO:0000313" key="2">
    <source>
        <dbReference type="Proteomes" id="UP000828390"/>
    </source>
</evidence>
<reference evidence="1" key="2">
    <citation type="submission" date="2020-11" db="EMBL/GenBank/DDBJ databases">
        <authorList>
            <person name="McCartney M.A."/>
            <person name="Auch B."/>
            <person name="Kono T."/>
            <person name="Mallez S."/>
            <person name="Becker A."/>
            <person name="Gohl D.M."/>
            <person name="Silverstein K.A.T."/>
            <person name="Koren S."/>
            <person name="Bechman K.B."/>
            <person name="Herman A."/>
            <person name="Abrahante J.E."/>
            <person name="Garbe J."/>
        </authorList>
    </citation>
    <scope>NUCLEOTIDE SEQUENCE</scope>
    <source>
        <strain evidence="1">Duluth1</strain>
        <tissue evidence="1">Whole animal</tissue>
    </source>
</reference>
<accession>A0A9D4LL69</accession>
<name>A0A9D4LL69_DREPO</name>
<gene>
    <name evidence="1" type="ORF">DPMN_101476</name>
</gene>
<keyword evidence="2" id="KW-1185">Reference proteome</keyword>
<reference evidence="1" key="1">
    <citation type="journal article" date="2019" name="bioRxiv">
        <title>The Genome of the Zebra Mussel, Dreissena polymorpha: A Resource for Invasive Species Research.</title>
        <authorList>
            <person name="McCartney M.A."/>
            <person name="Auch B."/>
            <person name="Kono T."/>
            <person name="Mallez S."/>
            <person name="Zhang Y."/>
            <person name="Obille A."/>
            <person name="Becker A."/>
            <person name="Abrahante J.E."/>
            <person name="Garbe J."/>
            <person name="Badalamenti J.P."/>
            <person name="Herman A."/>
            <person name="Mangelson H."/>
            <person name="Liachko I."/>
            <person name="Sullivan S."/>
            <person name="Sone E.D."/>
            <person name="Koren S."/>
            <person name="Silverstein K.A.T."/>
            <person name="Beckman K.B."/>
            <person name="Gohl D.M."/>
        </authorList>
    </citation>
    <scope>NUCLEOTIDE SEQUENCE</scope>
    <source>
        <strain evidence="1">Duluth1</strain>
        <tissue evidence="1">Whole animal</tissue>
    </source>
</reference>
<dbReference type="Proteomes" id="UP000828390">
    <property type="component" value="Unassembled WGS sequence"/>
</dbReference>
<dbReference type="AlphaFoldDB" id="A0A9D4LL69"/>
<dbReference type="EMBL" id="JAIWYP010000003">
    <property type="protein sequence ID" value="KAH3858836.1"/>
    <property type="molecule type" value="Genomic_DNA"/>
</dbReference>
<organism evidence="1 2">
    <name type="scientific">Dreissena polymorpha</name>
    <name type="common">Zebra mussel</name>
    <name type="synonym">Mytilus polymorpha</name>
    <dbReference type="NCBI Taxonomy" id="45954"/>
    <lineage>
        <taxon>Eukaryota</taxon>
        <taxon>Metazoa</taxon>
        <taxon>Spiralia</taxon>
        <taxon>Lophotrochozoa</taxon>
        <taxon>Mollusca</taxon>
        <taxon>Bivalvia</taxon>
        <taxon>Autobranchia</taxon>
        <taxon>Heteroconchia</taxon>
        <taxon>Euheterodonta</taxon>
        <taxon>Imparidentia</taxon>
        <taxon>Neoheterodontei</taxon>
        <taxon>Myida</taxon>
        <taxon>Dreissenoidea</taxon>
        <taxon>Dreissenidae</taxon>
        <taxon>Dreissena</taxon>
    </lineage>
</organism>
<protein>
    <submittedName>
        <fullName evidence="1">Uncharacterized protein</fullName>
    </submittedName>
</protein>
<proteinExistence type="predicted"/>
<evidence type="ECO:0000313" key="1">
    <source>
        <dbReference type="EMBL" id="KAH3858836.1"/>
    </source>
</evidence>
<comment type="caution">
    <text evidence="1">The sequence shown here is derived from an EMBL/GenBank/DDBJ whole genome shotgun (WGS) entry which is preliminary data.</text>
</comment>